<keyword evidence="5" id="KW-0175">Coiled coil</keyword>
<evidence type="ECO:0000256" key="5">
    <source>
        <dbReference type="SAM" id="Coils"/>
    </source>
</evidence>
<organism evidence="8 9">
    <name type="scientific">Hahella chejuensis (strain KCTC 2396)</name>
    <dbReference type="NCBI Taxonomy" id="349521"/>
    <lineage>
        <taxon>Bacteria</taxon>
        <taxon>Pseudomonadati</taxon>
        <taxon>Pseudomonadota</taxon>
        <taxon>Gammaproteobacteria</taxon>
        <taxon>Oceanospirillales</taxon>
        <taxon>Hahellaceae</taxon>
        <taxon>Hahella</taxon>
    </lineage>
</organism>
<dbReference type="eggNOG" id="COG3706">
    <property type="taxonomic scope" value="Bacteria"/>
</dbReference>
<dbReference type="GO" id="GO:0043709">
    <property type="term" value="P:cell adhesion involved in single-species biofilm formation"/>
    <property type="evidence" value="ECO:0007669"/>
    <property type="project" value="TreeGrafter"/>
</dbReference>
<dbReference type="SUPFAM" id="SSF52172">
    <property type="entry name" value="CheY-like"/>
    <property type="match status" value="2"/>
</dbReference>
<dbReference type="OrthoDB" id="9812260at2"/>
<evidence type="ECO:0000259" key="7">
    <source>
        <dbReference type="PROSITE" id="PS50887"/>
    </source>
</evidence>
<dbReference type="PANTHER" id="PTHR45138:SF9">
    <property type="entry name" value="DIGUANYLATE CYCLASE DGCM-RELATED"/>
    <property type="match status" value="1"/>
</dbReference>
<dbReference type="PROSITE" id="PS50110">
    <property type="entry name" value="RESPONSE_REGULATORY"/>
    <property type="match status" value="2"/>
</dbReference>
<feature type="domain" description="GGDEF" evidence="7">
    <location>
        <begin position="326"/>
        <end position="463"/>
    </location>
</feature>
<evidence type="ECO:0000256" key="1">
    <source>
        <dbReference type="ARBA" id="ARBA00001946"/>
    </source>
</evidence>
<dbReference type="GO" id="GO:0052621">
    <property type="term" value="F:diguanylate cyclase activity"/>
    <property type="evidence" value="ECO:0007669"/>
    <property type="project" value="UniProtKB-EC"/>
</dbReference>
<dbReference type="Pfam" id="PF00990">
    <property type="entry name" value="GGDEF"/>
    <property type="match status" value="1"/>
</dbReference>
<keyword evidence="4" id="KW-0597">Phosphoprotein</keyword>
<reference evidence="8 9" key="1">
    <citation type="journal article" date="2005" name="Nucleic Acids Res.">
        <title>Genomic blueprint of Hahella chejuensis, a marine microbe producing an algicidal agent.</title>
        <authorList>
            <person name="Jeong H."/>
            <person name="Yim J.H."/>
            <person name="Lee C."/>
            <person name="Choi S.-H."/>
            <person name="Park Y.K."/>
            <person name="Yoon S.H."/>
            <person name="Hur C.-G."/>
            <person name="Kang H.-Y."/>
            <person name="Kim D."/>
            <person name="Lee H.H."/>
            <person name="Park K.H."/>
            <person name="Park S.-H."/>
            <person name="Park H.-S."/>
            <person name="Lee H.K."/>
            <person name="Oh T.K."/>
            <person name="Kim J.F."/>
        </authorList>
    </citation>
    <scope>NUCLEOTIDE SEQUENCE [LARGE SCALE GENOMIC DNA]</scope>
    <source>
        <strain evidence="8 9">KCTC 2396</strain>
    </source>
</reference>
<evidence type="ECO:0000259" key="6">
    <source>
        <dbReference type="PROSITE" id="PS50110"/>
    </source>
</evidence>
<evidence type="ECO:0000313" key="8">
    <source>
        <dbReference type="EMBL" id="ABC27754.1"/>
    </source>
</evidence>
<dbReference type="KEGG" id="hch:HCH_00862"/>
<dbReference type="Gene3D" id="3.40.50.2300">
    <property type="match status" value="2"/>
</dbReference>
<proteinExistence type="predicted"/>
<dbReference type="Proteomes" id="UP000000238">
    <property type="component" value="Chromosome"/>
</dbReference>
<dbReference type="CDD" id="cd19920">
    <property type="entry name" value="REC_PA4781-like"/>
    <property type="match status" value="1"/>
</dbReference>
<accession>Q2SNM0</accession>
<dbReference type="InterPro" id="IPR050469">
    <property type="entry name" value="Diguanylate_Cyclase"/>
</dbReference>
<dbReference type="InterPro" id="IPR000160">
    <property type="entry name" value="GGDEF_dom"/>
</dbReference>
<dbReference type="SUPFAM" id="SSF55073">
    <property type="entry name" value="Nucleotide cyclase"/>
    <property type="match status" value="1"/>
</dbReference>
<dbReference type="GO" id="GO:0005886">
    <property type="term" value="C:plasma membrane"/>
    <property type="evidence" value="ECO:0007669"/>
    <property type="project" value="TreeGrafter"/>
</dbReference>
<evidence type="ECO:0000256" key="3">
    <source>
        <dbReference type="ARBA" id="ARBA00034247"/>
    </source>
</evidence>
<dbReference type="InterPro" id="IPR029787">
    <property type="entry name" value="Nucleotide_cyclase"/>
</dbReference>
<dbReference type="RefSeq" id="WP_011394829.1">
    <property type="nucleotide sequence ID" value="NC_007645.1"/>
</dbReference>
<evidence type="ECO:0000313" key="9">
    <source>
        <dbReference type="Proteomes" id="UP000000238"/>
    </source>
</evidence>
<dbReference type="SMART" id="SM00448">
    <property type="entry name" value="REC"/>
    <property type="match status" value="2"/>
</dbReference>
<dbReference type="STRING" id="349521.HCH_00862"/>
<feature type="modified residue" description="4-aspartylphosphate" evidence="4">
    <location>
        <position position="216"/>
    </location>
</feature>
<dbReference type="NCBIfam" id="TIGR00254">
    <property type="entry name" value="GGDEF"/>
    <property type="match status" value="1"/>
</dbReference>
<dbReference type="AlphaFoldDB" id="Q2SNM0"/>
<protein>
    <recommendedName>
        <fullName evidence="2">diguanylate cyclase</fullName>
        <ecNumber evidence="2">2.7.7.65</ecNumber>
    </recommendedName>
</protein>
<evidence type="ECO:0000256" key="4">
    <source>
        <dbReference type="PROSITE-ProRule" id="PRU00169"/>
    </source>
</evidence>
<dbReference type="FunFam" id="3.30.70.270:FF:000001">
    <property type="entry name" value="Diguanylate cyclase domain protein"/>
    <property type="match status" value="1"/>
</dbReference>
<dbReference type="Gene3D" id="3.30.70.270">
    <property type="match status" value="1"/>
</dbReference>
<gene>
    <name evidence="8" type="ordered locus">HCH_00862</name>
</gene>
<sequence>MAKQQPAGRILVVDDQATNIELLHNIFKEVHEVEFAMTGEEALEMAIRDLPDIILLDIQLPGMDGFEVCRRLKSNANTRHIPVIFLTAKNDVDDMVNGYKQGAVDYVIKPFNWFELIAKVNTQLVLREMKSELRNAQEREELFLRQIQLSLEETELTLGGGRPQTKQRVLIVDDSVSNIETLASMLGDEYELFFAVNGEQAKQIAREAHPHLIMLDVVLPDTDGYQVCKQLKREPETRDIPIVFVTSRDSAEDETRGLEAGAIDYIIKPYSHSIVKARTRNLLELVRNRDLLKKLTLTDALTGVPNRRNFQEVYRREWFRACRAREPLSLIMIDIDNFKRFNDFYGHPAGDACLQKVAKMIYQVRKRNTDFVARLGGEEFVVILPDTDAEGGQRFADAMLNAVRKLAIAHEHNDGKKIVTISAGLVTCYPGPHISRENLLSTADECLYQAKKEGRNRVCSRMEPSDDPA</sequence>
<evidence type="ECO:0000256" key="2">
    <source>
        <dbReference type="ARBA" id="ARBA00012528"/>
    </source>
</evidence>
<dbReference type="PROSITE" id="PS50887">
    <property type="entry name" value="GGDEF"/>
    <property type="match status" value="1"/>
</dbReference>
<dbReference type="Pfam" id="PF00072">
    <property type="entry name" value="Response_reg"/>
    <property type="match status" value="2"/>
</dbReference>
<feature type="domain" description="Response regulatory" evidence="6">
    <location>
        <begin position="168"/>
        <end position="283"/>
    </location>
</feature>
<dbReference type="GO" id="GO:0000160">
    <property type="term" value="P:phosphorelay signal transduction system"/>
    <property type="evidence" value="ECO:0007669"/>
    <property type="project" value="InterPro"/>
</dbReference>
<dbReference type="InterPro" id="IPR001789">
    <property type="entry name" value="Sig_transdc_resp-reg_receiver"/>
</dbReference>
<dbReference type="HOGENOM" id="CLU_000445_11_28_6"/>
<dbReference type="InterPro" id="IPR043128">
    <property type="entry name" value="Rev_trsase/Diguanyl_cyclase"/>
</dbReference>
<dbReference type="EC" id="2.7.7.65" evidence="2"/>
<dbReference type="EMBL" id="CP000155">
    <property type="protein sequence ID" value="ABC27754.1"/>
    <property type="molecule type" value="Genomic_DNA"/>
</dbReference>
<comment type="cofactor">
    <cofactor evidence="1">
        <name>Mg(2+)</name>
        <dbReference type="ChEBI" id="CHEBI:18420"/>
    </cofactor>
</comment>
<dbReference type="SMART" id="SM00267">
    <property type="entry name" value="GGDEF"/>
    <property type="match status" value="1"/>
</dbReference>
<comment type="catalytic activity">
    <reaction evidence="3">
        <text>2 GTP = 3',3'-c-di-GMP + 2 diphosphate</text>
        <dbReference type="Rhea" id="RHEA:24898"/>
        <dbReference type="ChEBI" id="CHEBI:33019"/>
        <dbReference type="ChEBI" id="CHEBI:37565"/>
        <dbReference type="ChEBI" id="CHEBI:58805"/>
        <dbReference type="EC" id="2.7.7.65"/>
    </reaction>
</comment>
<feature type="modified residue" description="4-aspartylphosphate" evidence="4">
    <location>
        <position position="57"/>
    </location>
</feature>
<dbReference type="CDD" id="cd01949">
    <property type="entry name" value="GGDEF"/>
    <property type="match status" value="1"/>
</dbReference>
<dbReference type="InterPro" id="IPR011006">
    <property type="entry name" value="CheY-like_superfamily"/>
</dbReference>
<dbReference type="GO" id="GO:1902201">
    <property type="term" value="P:negative regulation of bacterial-type flagellum-dependent cell motility"/>
    <property type="evidence" value="ECO:0007669"/>
    <property type="project" value="TreeGrafter"/>
</dbReference>
<keyword evidence="9" id="KW-1185">Reference proteome</keyword>
<feature type="coiled-coil region" evidence="5">
    <location>
        <begin position="119"/>
        <end position="146"/>
    </location>
</feature>
<name>Q2SNM0_HAHCH</name>
<dbReference type="PANTHER" id="PTHR45138">
    <property type="entry name" value="REGULATORY COMPONENTS OF SENSORY TRANSDUCTION SYSTEM"/>
    <property type="match status" value="1"/>
</dbReference>
<feature type="domain" description="Response regulatory" evidence="6">
    <location>
        <begin position="9"/>
        <end position="124"/>
    </location>
</feature>